<dbReference type="SMART" id="SM00086">
    <property type="entry name" value="PAC"/>
    <property type="match status" value="2"/>
</dbReference>
<keyword evidence="1" id="KW-0808">Transferase</keyword>
<dbReference type="SUPFAM" id="SSF55785">
    <property type="entry name" value="PYP-like sensor domain (PAS domain)"/>
    <property type="match status" value="2"/>
</dbReference>
<comment type="caution">
    <text evidence="7">The sequence shown here is derived from an EMBL/GenBank/DDBJ whole genome shotgun (WGS) entry which is preliminary data.</text>
</comment>
<dbReference type="GO" id="GO:0016301">
    <property type="term" value="F:kinase activity"/>
    <property type="evidence" value="ECO:0007669"/>
    <property type="project" value="UniProtKB-KW"/>
</dbReference>
<evidence type="ECO:0000256" key="4">
    <source>
        <dbReference type="ARBA" id="ARBA00022840"/>
    </source>
</evidence>
<dbReference type="PANTHER" id="PTHR31600">
    <property type="entry name" value="TINY MACROCYSTS PROTEIN B-RELATED"/>
    <property type="match status" value="1"/>
</dbReference>
<dbReference type="PANTHER" id="PTHR31600:SF2">
    <property type="entry name" value="GAMETE ENRICHED GENE 10 PROTEIN-RELATED"/>
    <property type="match status" value="1"/>
</dbReference>
<dbReference type="InterPro" id="IPR000700">
    <property type="entry name" value="PAS-assoc_C"/>
</dbReference>
<gene>
    <name evidence="7" type="ORF">SEMRO_434_G141920.1</name>
</gene>
<proteinExistence type="predicted"/>
<dbReference type="SMART" id="SM00091">
    <property type="entry name" value="PAS"/>
    <property type="match status" value="1"/>
</dbReference>
<dbReference type="Gene3D" id="3.30.450.20">
    <property type="entry name" value="PAS domain"/>
    <property type="match status" value="2"/>
</dbReference>
<dbReference type="CDD" id="cd00130">
    <property type="entry name" value="PAS"/>
    <property type="match status" value="1"/>
</dbReference>
<accession>A0A9N8HCX8</accession>
<name>A0A9N8HCX8_9STRA</name>
<evidence type="ECO:0000259" key="6">
    <source>
        <dbReference type="PROSITE" id="PS50113"/>
    </source>
</evidence>
<keyword evidence="3" id="KW-0418">Kinase</keyword>
<evidence type="ECO:0000313" key="7">
    <source>
        <dbReference type="EMBL" id="CAB9510368.1"/>
    </source>
</evidence>
<dbReference type="GO" id="GO:0006355">
    <property type="term" value="P:regulation of DNA-templated transcription"/>
    <property type="evidence" value="ECO:0007669"/>
    <property type="project" value="InterPro"/>
</dbReference>
<evidence type="ECO:0000313" key="8">
    <source>
        <dbReference type="Proteomes" id="UP001153069"/>
    </source>
</evidence>
<protein>
    <submittedName>
        <fullName evidence="7">Sensor protein FixL (Partial)</fullName>
    </submittedName>
</protein>
<dbReference type="OrthoDB" id="39614at2759"/>
<evidence type="ECO:0000256" key="3">
    <source>
        <dbReference type="ARBA" id="ARBA00022777"/>
    </source>
</evidence>
<dbReference type="InterPro" id="IPR052994">
    <property type="entry name" value="Tiny_macrocysts_regulators"/>
</dbReference>
<dbReference type="NCBIfam" id="TIGR00229">
    <property type="entry name" value="sensory_box"/>
    <property type="match status" value="2"/>
</dbReference>
<dbReference type="AlphaFoldDB" id="A0A9N8HCX8"/>
<dbReference type="InterPro" id="IPR000014">
    <property type="entry name" value="PAS"/>
</dbReference>
<dbReference type="EMBL" id="CAICTM010000433">
    <property type="protein sequence ID" value="CAB9510368.1"/>
    <property type="molecule type" value="Genomic_DNA"/>
</dbReference>
<dbReference type="FunFam" id="3.30.450.20:FF:000060">
    <property type="entry name" value="Sensor protein FixL"/>
    <property type="match status" value="1"/>
</dbReference>
<keyword evidence="4" id="KW-0067">ATP-binding</keyword>
<dbReference type="Proteomes" id="UP001153069">
    <property type="component" value="Unassembled WGS sequence"/>
</dbReference>
<dbReference type="InterPro" id="IPR013767">
    <property type="entry name" value="PAS_fold"/>
</dbReference>
<evidence type="ECO:0000259" key="5">
    <source>
        <dbReference type="PROSITE" id="PS50112"/>
    </source>
</evidence>
<feature type="domain" description="PAC" evidence="6">
    <location>
        <begin position="4"/>
        <end position="56"/>
    </location>
</feature>
<evidence type="ECO:0000256" key="1">
    <source>
        <dbReference type="ARBA" id="ARBA00022679"/>
    </source>
</evidence>
<dbReference type="InterPro" id="IPR001610">
    <property type="entry name" value="PAC"/>
</dbReference>
<keyword evidence="8" id="KW-1185">Reference proteome</keyword>
<dbReference type="PROSITE" id="PS50113">
    <property type="entry name" value="PAC"/>
    <property type="match status" value="2"/>
</dbReference>
<dbReference type="Pfam" id="PF00989">
    <property type="entry name" value="PAS"/>
    <property type="match status" value="1"/>
</dbReference>
<reference evidence="7" key="1">
    <citation type="submission" date="2020-06" db="EMBL/GenBank/DDBJ databases">
        <authorList>
            <consortium name="Plant Systems Biology data submission"/>
        </authorList>
    </citation>
    <scope>NUCLEOTIDE SEQUENCE</scope>
    <source>
        <strain evidence="7">D6</strain>
    </source>
</reference>
<dbReference type="GO" id="GO:0005524">
    <property type="term" value="F:ATP binding"/>
    <property type="evidence" value="ECO:0007669"/>
    <property type="project" value="UniProtKB-KW"/>
</dbReference>
<feature type="domain" description="PAS" evidence="5">
    <location>
        <begin position="57"/>
        <end position="127"/>
    </location>
</feature>
<feature type="domain" description="PAC" evidence="6">
    <location>
        <begin position="134"/>
        <end position="185"/>
    </location>
</feature>
<organism evidence="7 8">
    <name type="scientific">Seminavis robusta</name>
    <dbReference type="NCBI Taxonomy" id="568900"/>
    <lineage>
        <taxon>Eukaryota</taxon>
        <taxon>Sar</taxon>
        <taxon>Stramenopiles</taxon>
        <taxon>Ochrophyta</taxon>
        <taxon>Bacillariophyta</taxon>
        <taxon>Bacillariophyceae</taxon>
        <taxon>Bacillariophycidae</taxon>
        <taxon>Naviculales</taxon>
        <taxon>Naviculaceae</taxon>
        <taxon>Seminavis</taxon>
    </lineage>
</organism>
<keyword evidence="2" id="KW-0547">Nucleotide-binding</keyword>
<dbReference type="PROSITE" id="PS50112">
    <property type="entry name" value="PAS"/>
    <property type="match status" value="1"/>
</dbReference>
<dbReference type="Pfam" id="PF13426">
    <property type="entry name" value="PAS_9"/>
    <property type="match status" value="1"/>
</dbReference>
<dbReference type="InterPro" id="IPR035965">
    <property type="entry name" value="PAS-like_dom_sf"/>
</dbReference>
<feature type="non-terminal residue" evidence="7">
    <location>
        <position position="1"/>
    </location>
</feature>
<evidence type="ECO:0000256" key="2">
    <source>
        <dbReference type="ARBA" id="ARBA00022741"/>
    </source>
</evidence>
<sequence length="199" mass="22539">IIGKKREVTAKKKDGTEVPCELGIQEIKDVSTGNRFFCGFFKDLTLLKQHEAMLQEKQALAQAMVNASFDGMVEIDQQGIIQIVNDAACNMFGYTREEFLGSNISLICGDGHAKNHDAYLQRYMETGQKRVIGQKRQVKARRKDGTELEVELGVQEVTLFSGKKAFCGFIRDMTQQRKDKRALRKQQQLIHGKFFGGEE</sequence>